<gene>
    <name evidence="1" type="ORF">D0Z08_25195</name>
</gene>
<evidence type="ECO:0000313" key="1">
    <source>
        <dbReference type="EMBL" id="RHW24217.1"/>
    </source>
</evidence>
<accession>A0A417XVM1</accession>
<dbReference type="OrthoDB" id="3759563at2"/>
<reference evidence="1 2" key="1">
    <citation type="submission" date="2018-09" db="EMBL/GenBank/DDBJ databases">
        <title>Genome sequencing of Nocardioides immobilis CCTCC AB 2017083 for comparison to Nocardioides silvaticus.</title>
        <authorList>
            <person name="Li C."/>
            <person name="Wang G."/>
        </authorList>
    </citation>
    <scope>NUCLEOTIDE SEQUENCE [LARGE SCALE GENOMIC DNA]</scope>
    <source>
        <strain evidence="1 2">CCTCC AB 2017083</strain>
    </source>
</reference>
<dbReference type="Proteomes" id="UP000283644">
    <property type="component" value="Unassembled WGS sequence"/>
</dbReference>
<organism evidence="1 2">
    <name type="scientific">Nocardioides immobilis</name>
    <dbReference type="NCBI Taxonomy" id="2049295"/>
    <lineage>
        <taxon>Bacteria</taxon>
        <taxon>Bacillati</taxon>
        <taxon>Actinomycetota</taxon>
        <taxon>Actinomycetes</taxon>
        <taxon>Propionibacteriales</taxon>
        <taxon>Nocardioidaceae</taxon>
        <taxon>Nocardioides</taxon>
    </lineage>
</organism>
<sequence length="338" mass="35518">MTADDLARRLLDAQVGWTIRRLTGPELTEIIPDHVDRILGAASRTQLGSAVAAEELKALIHQLARQLPPSAAASTLAEVVAETIHDGPDRPFSLGEVIDRTQVERIVDELLSNTELLEATLDDLTRSPEVATLASRFLSRIVQDVLQTNRAVAEKIPGMGSLVSLGAGAAGLAMGAADKQLGALVGGTAGKGAVFAMRRLNKVLVDTLRDPAARAALIEIFDLYADQPISAGGLGSRDDAVRVAGLAQDVAIQVVASEPVLALADRLVDRFLGVYGDHPIGVLLDDLGVTRDDAIAHATALAPQLIAAAHESGELEKVVRAALEPFYASPEVREILGG</sequence>
<keyword evidence="2" id="KW-1185">Reference proteome</keyword>
<dbReference type="AlphaFoldDB" id="A0A417XVM1"/>
<name>A0A417XVM1_9ACTN</name>
<dbReference type="RefSeq" id="WP_118928044.1">
    <property type="nucleotide sequence ID" value="NZ_QXGH01000034.1"/>
</dbReference>
<comment type="caution">
    <text evidence="1">The sequence shown here is derived from an EMBL/GenBank/DDBJ whole genome shotgun (WGS) entry which is preliminary data.</text>
</comment>
<dbReference type="EMBL" id="QXGH01000034">
    <property type="protein sequence ID" value="RHW24217.1"/>
    <property type="molecule type" value="Genomic_DNA"/>
</dbReference>
<evidence type="ECO:0000313" key="2">
    <source>
        <dbReference type="Proteomes" id="UP000283644"/>
    </source>
</evidence>
<proteinExistence type="predicted"/>
<protein>
    <submittedName>
        <fullName evidence="1">Uncharacterized protein</fullName>
    </submittedName>
</protein>